<gene>
    <name evidence="1" type="ORF">QJS10_CPB12g01637</name>
</gene>
<evidence type="ECO:0000313" key="2">
    <source>
        <dbReference type="Proteomes" id="UP001180020"/>
    </source>
</evidence>
<dbReference type="Proteomes" id="UP001180020">
    <property type="component" value="Unassembled WGS sequence"/>
</dbReference>
<accession>A0AAV9DNT3</accession>
<name>A0AAV9DNT3_ACOCL</name>
<reference evidence="1" key="2">
    <citation type="submission" date="2023-06" db="EMBL/GenBank/DDBJ databases">
        <authorList>
            <person name="Ma L."/>
            <person name="Liu K.-W."/>
            <person name="Li Z."/>
            <person name="Hsiao Y.-Y."/>
            <person name="Qi Y."/>
            <person name="Fu T."/>
            <person name="Tang G."/>
            <person name="Zhang D."/>
            <person name="Sun W.-H."/>
            <person name="Liu D.-K."/>
            <person name="Li Y."/>
            <person name="Chen G.-Z."/>
            <person name="Liu X.-D."/>
            <person name="Liao X.-Y."/>
            <person name="Jiang Y.-T."/>
            <person name="Yu X."/>
            <person name="Hao Y."/>
            <person name="Huang J."/>
            <person name="Zhao X.-W."/>
            <person name="Ke S."/>
            <person name="Chen Y.-Y."/>
            <person name="Wu W.-L."/>
            <person name="Hsu J.-L."/>
            <person name="Lin Y.-F."/>
            <person name="Huang M.-D."/>
            <person name="Li C.-Y."/>
            <person name="Huang L."/>
            <person name="Wang Z.-W."/>
            <person name="Zhao X."/>
            <person name="Zhong W.-Y."/>
            <person name="Peng D.-H."/>
            <person name="Ahmad S."/>
            <person name="Lan S."/>
            <person name="Zhang J.-S."/>
            <person name="Tsai W.-C."/>
            <person name="Van De Peer Y."/>
            <person name="Liu Z.-J."/>
        </authorList>
    </citation>
    <scope>NUCLEOTIDE SEQUENCE</scope>
    <source>
        <strain evidence="1">CP</strain>
        <tissue evidence="1">Leaves</tissue>
    </source>
</reference>
<protein>
    <submittedName>
        <fullName evidence="1">Uncharacterized protein</fullName>
    </submittedName>
</protein>
<dbReference type="AlphaFoldDB" id="A0AAV9DNT3"/>
<keyword evidence="2" id="KW-1185">Reference proteome</keyword>
<organism evidence="1 2">
    <name type="scientific">Acorus calamus</name>
    <name type="common">Sweet flag</name>
    <dbReference type="NCBI Taxonomy" id="4465"/>
    <lineage>
        <taxon>Eukaryota</taxon>
        <taxon>Viridiplantae</taxon>
        <taxon>Streptophyta</taxon>
        <taxon>Embryophyta</taxon>
        <taxon>Tracheophyta</taxon>
        <taxon>Spermatophyta</taxon>
        <taxon>Magnoliopsida</taxon>
        <taxon>Liliopsida</taxon>
        <taxon>Acoraceae</taxon>
        <taxon>Acorus</taxon>
    </lineage>
</organism>
<dbReference type="EMBL" id="JAUJYO010000012">
    <property type="protein sequence ID" value="KAK1302445.1"/>
    <property type="molecule type" value="Genomic_DNA"/>
</dbReference>
<evidence type="ECO:0000313" key="1">
    <source>
        <dbReference type="EMBL" id="KAK1302445.1"/>
    </source>
</evidence>
<sequence length="111" mass="11892">MDCGIGVLSDGETSVNNIDNVVTLENVNTSNVVSVDAELSALEVASSYLGPLAARNPDLLKPLKETLLLALLRPDEDSFMKDIPWWVIATSLLQEIAILTPPSISKTNGEV</sequence>
<proteinExistence type="predicted"/>
<reference evidence="1" key="1">
    <citation type="journal article" date="2023" name="Nat. Commun.">
        <title>Diploid and tetraploid genomes of Acorus and the evolution of monocots.</title>
        <authorList>
            <person name="Ma L."/>
            <person name="Liu K.W."/>
            <person name="Li Z."/>
            <person name="Hsiao Y.Y."/>
            <person name="Qi Y."/>
            <person name="Fu T."/>
            <person name="Tang G.D."/>
            <person name="Zhang D."/>
            <person name="Sun W.H."/>
            <person name="Liu D.K."/>
            <person name="Li Y."/>
            <person name="Chen G.Z."/>
            <person name="Liu X.D."/>
            <person name="Liao X.Y."/>
            <person name="Jiang Y.T."/>
            <person name="Yu X."/>
            <person name="Hao Y."/>
            <person name="Huang J."/>
            <person name="Zhao X.W."/>
            <person name="Ke S."/>
            <person name="Chen Y.Y."/>
            <person name="Wu W.L."/>
            <person name="Hsu J.L."/>
            <person name="Lin Y.F."/>
            <person name="Huang M.D."/>
            <person name="Li C.Y."/>
            <person name="Huang L."/>
            <person name="Wang Z.W."/>
            <person name="Zhao X."/>
            <person name="Zhong W.Y."/>
            <person name="Peng D.H."/>
            <person name="Ahmad S."/>
            <person name="Lan S."/>
            <person name="Zhang J.S."/>
            <person name="Tsai W.C."/>
            <person name="Van de Peer Y."/>
            <person name="Liu Z.J."/>
        </authorList>
    </citation>
    <scope>NUCLEOTIDE SEQUENCE</scope>
    <source>
        <strain evidence="1">CP</strain>
    </source>
</reference>
<comment type="caution">
    <text evidence="1">The sequence shown here is derived from an EMBL/GenBank/DDBJ whole genome shotgun (WGS) entry which is preliminary data.</text>
</comment>